<dbReference type="EC" id="2.4.-.-" evidence="10"/>
<dbReference type="PANTHER" id="PTHR33908">
    <property type="entry name" value="MANNOSYLTRANSFERASE YKCB-RELATED"/>
    <property type="match status" value="1"/>
</dbReference>
<feature type="transmembrane region" description="Helical" evidence="8">
    <location>
        <begin position="322"/>
        <end position="340"/>
    </location>
</feature>
<evidence type="ECO:0000256" key="2">
    <source>
        <dbReference type="ARBA" id="ARBA00022475"/>
    </source>
</evidence>
<dbReference type="RefSeq" id="WP_330974268.1">
    <property type="nucleotide sequence ID" value="NZ_JAZGLY010000003.1"/>
</dbReference>
<keyword evidence="6 8" id="KW-1133">Transmembrane helix</keyword>
<evidence type="ECO:0000256" key="3">
    <source>
        <dbReference type="ARBA" id="ARBA00022676"/>
    </source>
</evidence>
<keyword evidence="4 10" id="KW-0808">Transferase</keyword>
<evidence type="ECO:0000313" key="11">
    <source>
        <dbReference type="Proteomes" id="UP001357452"/>
    </source>
</evidence>
<gene>
    <name evidence="10" type="ORF">V2H41_06185</name>
</gene>
<feature type="transmembrane region" description="Helical" evidence="8">
    <location>
        <begin position="154"/>
        <end position="178"/>
    </location>
</feature>
<organism evidence="10 11">
    <name type="scientific">Niabella digestorum</name>
    <dbReference type="NCBI Taxonomy" id="3117701"/>
    <lineage>
        <taxon>Bacteria</taxon>
        <taxon>Pseudomonadati</taxon>
        <taxon>Bacteroidota</taxon>
        <taxon>Chitinophagia</taxon>
        <taxon>Chitinophagales</taxon>
        <taxon>Chitinophagaceae</taxon>
        <taxon>Niabella</taxon>
    </lineage>
</organism>
<name>A0ABU7RFX2_9BACT</name>
<keyword evidence="2" id="KW-1003">Cell membrane</keyword>
<dbReference type="InterPro" id="IPR038731">
    <property type="entry name" value="RgtA/B/C-like"/>
</dbReference>
<evidence type="ECO:0000256" key="6">
    <source>
        <dbReference type="ARBA" id="ARBA00022989"/>
    </source>
</evidence>
<feature type="transmembrane region" description="Helical" evidence="8">
    <location>
        <begin position="266"/>
        <end position="285"/>
    </location>
</feature>
<accession>A0ABU7RFX2</accession>
<comment type="caution">
    <text evidence="10">The sequence shown here is derived from an EMBL/GenBank/DDBJ whole genome shotgun (WGS) entry which is preliminary data.</text>
</comment>
<comment type="subcellular location">
    <subcellularLocation>
        <location evidence="1">Cell membrane</location>
        <topology evidence="1">Multi-pass membrane protein</topology>
    </subcellularLocation>
</comment>
<keyword evidence="7 8" id="KW-0472">Membrane</keyword>
<reference evidence="10 11" key="1">
    <citation type="submission" date="2024-01" db="EMBL/GenBank/DDBJ databases">
        <title>Niabella digestum sp. nov., isolated from waste digestion system.</title>
        <authorList>
            <person name="Zhang L."/>
        </authorList>
    </citation>
    <scope>NUCLEOTIDE SEQUENCE [LARGE SCALE GENOMIC DNA]</scope>
    <source>
        <strain evidence="10 11">A18</strain>
    </source>
</reference>
<feature type="transmembrane region" description="Helical" evidence="8">
    <location>
        <begin position="76"/>
        <end position="94"/>
    </location>
</feature>
<keyword evidence="11" id="KW-1185">Reference proteome</keyword>
<evidence type="ECO:0000259" key="9">
    <source>
        <dbReference type="Pfam" id="PF13231"/>
    </source>
</evidence>
<dbReference type="Pfam" id="PF13231">
    <property type="entry name" value="PMT_2"/>
    <property type="match status" value="1"/>
</dbReference>
<feature type="transmembrane region" description="Helical" evidence="8">
    <location>
        <begin position="291"/>
        <end position="310"/>
    </location>
</feature>
<evidence type="ECO:0000256" key="7">
    <source>
        <dbReference type="ARBA" id="ARBA00023136"/>
    </source>
</evidence>
<feature type="transmembrane region" description="Helical" evidence="8">
    <location>
        <begin position="15"/>
        <end position="36"/>
    </location>
</feature>
<evidence type="ECO:0000256" key="4">
    <source>
        <dbReference type="ARBA" id="ARBA00022679"/>
    </source>
</evidence>
<evidence type="ECO:0000256" key="5">
    <source>
        <dbReference type="ARBA" id="ARBA00022692"/>
    </source>
</evidence>
<dbReference type="GO" id="GO:0016757">
    <property type="term" value="F:glycosyltransferase activity"/>
    <property type="evidence" value="ECO:0007669"/>
    <property type="project" value="UniProtKB-KW"/>
</dbReference>
<feature type="transmembrane region" description="Helical" evidence="8">
    <location>
        <begin position="236"/>
        <end position="254"/>
    </location>
</feature>
<dbReference type="InterPro" id="IPR050297">
    <property type="entry name" value="LipidA_mod_glycosyltrf_83"/>
</dbReference>
<evidence type="ECO:0000256" key="1">
    <source>
        <dbReference type="ARBA" id="ARBA00004651"/>
    </source>
</evidence>
<dbReference type="Proteomes" id="UP001357452">
    <property type="component" value="Unassembled WGS sequence"/>
</dbReference>
<proteinExistence type="predicted"/>
<dbReference type="PANTHER" id="PTHR33908:SF11">
    <property type="entry name" value="MEMBRANE PROTEIN"/>
    <property type="match status" value="1"/>
</dbReference>
<protein>
    <submittedName>
        <fullName evidence="10">Glycosyltransferase family 39 protein</fullName>
        <ecNumber evidence="10">2.4.-.-</ecNumber>
    </submittedName>
</protein>
<feature type="transmembrane region" description="Helical" evidence="8">
    <location>
        <begin position="106"/>
        <end position="134"/>
    </location>
</feature>
<evidence type="ECO:0000256" key="8">
    <source>
        <dbReference type="SAM" id="Phobius"/>
    </source>
</evidence>
<dbReference type="EMBL" id="JAZGLY010000003">
    <property type="protein sequence ID" value="MEE6186858.1"/>
    <property type="molecule type" value="Genomic_DNA"/>
</dbReference>
<keyword evidence="5 8" id="KW-0812">Transmembrane</keyword>
<sequence length="567" mass="65359">MSIGVHTTSRNETKYLTYFALGWFVVNCLQAAFLNLEGDEAYYWQLSKNLDWSYFDHPPMVTVLIRLGELLGHGPVFTRLGTVLITTCSILIMYKALPDALKNVRWFILICAATLILNVYSFITTPDAPLLFFASLFLLSYKYFLDKNTLSNTLLMAVAITGMFYSKYHGILLVIFVVLSNLRLLLNKHFWLVVLLTTLFFLPHIYWQYTHDWPSLRFHLNERLAKHYRINYTTDYLLGQLLVFGPFISLLFYATCYKIKIQNKLLRAHAFVFAGTLIFFLISSLKNTVEAHWTLIGTPSFIVLFLWLLNNGTSKYQRIFKKLAIANIALILLARILFFIPHSPFLLIKNYYPFFYGKEWAKTVYSKVGDTPILFENSYVLPSLYMYYNEGAQAIGYNTKSYRKTNFNLQDDCIFSGQNLYYYKGGNAEAPSHTYIDTKYAPGTLLPLKHYTCINALKITPSDIPSTLKANSTYAVTLTIENKADHDIQLYNPLQVDYAFFIAKYDYINSTEDYVIPGITFQANEKKQIHIQLKTPENPGKYKILFSIKNGILPGNFASAFYPVKVE</sequence>
<evidence type="ECO:0000313" key="10">
    <source>
        <dbReference type="EMBL" id="MEE6186858.1"/>
    </source>
</evidence>
<keyword evidence="3 10" id="KW-0328">Glycosyltransferase</keyword>
<feature type="domain" description="Glycosyltransferase RgtA/B/C/D-like" evidence="9">
    <location>
        <begin position="56"/>
        <end position="207"/>
    </location>
</feature>
<feature type="transmembrane region" description="Helical" evidence="8">
    <location>
        <begin position="190"/>
        <end position="209"/>
    </location>
</feature>